<dbReference type="InParanoid" id="B8CDW8"/>
<evidence type="ECO:0000313" key="10">
    <source>
        <dbReference type="EMBL" id="EED88167.1"/>
    </source>
</evidence>
<dbReference type="Proteomes" id="UP000001449">
    <property type="component" value="Chromosome 17"/>
</dbReference>
<evidence type="ECO:0000313" key="11">
    <source>
        <dbReference type="Proteomes" id="UP000001449"/>
    </source>
</evidence>
<dbReference type="MEROPS" id="C44.A08"/>
<dbReference type="Gene3D" id="3.60.20.10">
    <property type="entry name" value="Glutamine Phosphoribosylpyrophosphate, subunit 1, domain 1"/>
    <property type="match status" value="1"/>
</dbReference>
<comment type="catalytic activity">
    <reaction evidence="1">
        <text>D-fructose 6-phosphate + L-glutamine = D-glucosamine 6-phosphate + L-glutamate</text>
        <dbReference type="Rhea" id="RHEA:13237"/>
        <dbReference type="ChEBI" id="CHEBI:29985"/>
        <dbReference type="ChEBI" id="CHEBI:58359"/>
        <dbReference type="ChEBI" id="CHEBI:58725"/>
        <dbReference type="ChEBI" id="CHEBI:61527"/>
        <dbReference type="EC" id="2.6.1.16"/>
    </reaction>
</comment>
<dbReference type="PaxDb" id="35128-Thaps10567"/>
<dbReference type="PANTHER" id="PTHR10937">
    <property type="entry name" value="GLUCOSAMINE--FRUCTOSE-6-PHOSPHATE AMINOTRANSFERASE, ISOMERIZING"/>
    <property type="match status" value="1"/>
</dbReference>
<protein>
    <recommendedName>
        <fullName evidence="3">Glutamine--fructose-6-phosphate aminotransferase [isomerizing]</fullName>
        <ecNumber evidence="2">2.6.1.16</ecNumber>
    </recommendedName>
</protein>
<dbReference type="PROSITE" id="PS51278">
    <property type="entry name" value="GATASE_TYPE_2"/>
    <property type="match status" value="1"/>
</dbReference>
<keyword evidence="4 10" id="KW-0032">Aminotransferase</keyword>
<dbReference type="InterPro" id="IPR035466">
    <property type="entry name" value="GlmS/AgaS_SIS"/>
</dbReference>
<dbReference type="Gene3D" id="3.40.50.10490">
    <property type="entry name" value="Glucose-6-phosphate isomerase like protein, domain 1"/>
    <property type="match status" value="2"/>
</dbReference>
<dbReference type="KEGG" id="tps:THAPSDRAFT_10567"/>
<keyword evidence="5 10" id="KW-0808">Transferase</keyword>
<dbReference type="NCBIfam" id="TIGR01135">
    <property type="entry name" value="glmS"/>
    <property type="match status" value="1"/>
</dbReference>
<evidence type="ECO:0000256" key="2">
    <source>
        <dbReference type="ARBA" id="ARBA00012916"/>
    </source>
</evidence>
<dbReference type="InterPro" id="IPR029055">
    <property type="entry name" value="Ntn_hydrolases_N"/>
</dbReference>
<sequence>MLLKSRHLLSSGRRSLLLPATAARPSLHRSTLLLRQSAPIAAAAASTTAGSMGDDKSRARMIMLAAAAAAAGLIGSTDKKADCTAIAAVVGKDDFNARKYLLDGLEKIKTRGYDGAGIATMAPHNANMVIVKKSSPDDAVDPIQLVRDASHPVFGHSIGIAHTRWATHGSITDKNAHPHTDATGKIAVVHNGSIFNKQELRKELKGLGYKFEGQTDTEVIAKLIGHYYADGKIDIRDATEMAMKRCEGTWGLVVMCADLPEELVVTSHGSPLYIGVGDGGTFVASNPSAFKGYSRHFIKLDDREVATITVDGRNLDLTKQISSKVEEEEKSPAPYPHWYIKEVMEQPQAIGRALCFGGRLSLDTATLGGLDAKYDKLKDIDSISVVGCGSSINAALYGTKLLRHAGVFTNVAALDANSADDSDFRTLSDPKTQGLIAISQSGETKDIIDVVHIAQQRNLPVIGVVNEVGSTLANMTKCGVYTNAGQENAAPSTKSFTTQVVCMALIAMWFRQVKAKEKGLEMTRAEYALAESLQRLPITFGMLMRTQSACKKAAKKLASKEHCFVLGKGFGEPIAMEGALKLKEVGYLHAEGYSGGALKHGPFAMIESDEIGKNGATPIIMLVLDDNHAHHMRTACEEVKARGADLIIITDNKKLADGLDDDPIVIPSNGPLTALGAVVPLQMIAYELAMLNVSIGRRRRGLSNL</sequence>
<dbReference type="InterPro" id="IPR005855">
    <property type="entry name" value="GFAT"/>
</dbReference>
<reference evidence="10 11" key="2">
    <citation type="journal article" date="2008" name="Nature">
        <title>The Phaeodactylum genome reveals the evolutionary history of diatom genomes.</title>
        <authorList>
            <person name="Bowler C."/>
            <person name="Allen A.E."/>
            <person name="Badger J.H."/>
            <person name="Grimwood J."/>
            <person name="Jabbari K."/>
            <person name="Kuo A."/>
            <person name="Maheswari U."/>
            <person name="Martens C."/>
            <person name="Maumus F."/>
            <person name="Otillar R.P."/>
            <person name="Rayko E."/>
            <person name="Salamov A."/>
            <person name="Vandepoele K."/>
            <person name="Beszteri B."/>
            <person name="Gruber A."/>
            <person name="Heijde M."/>
            <person name="Katinka M."/>
            <person name="Mock T."/>
            <person name="Valentin K."/>
            <person name="Verret F."/>
            <person name="Berges J.A."/>
            <person name="Brownlee C."/>
            <person name="Cadoret J.P."/>
            <person name="Chiovitti A."/>
            <person name="Choi C.J."/>
            <person name="Coesel S."/>
            <person name="De Martino A."/>
            <person name="Detter J.C."/>
            <person name="Durkin C."/>
            <person name="Falciatore A."/>
            <person name="Fournet J."/>
            <person name="Haruta M."/>
            <person name="Huysman M.J."/>
            <person name="Jenkins B.D."/>
            <person name="Jiroutova K."/>
            <person name="Jorgensen R.E."/>
            <person name="Joubert Y."/>
            <person name="Kaplan A."/>
            <person name="Kroger N."/>
            <person name="Kroth P.G."/>
            <person name="La Roche J."/>
            <person name="Lindquist E."/>
            <person name="Lommer M."/>
            <person name="Martin-Jezequel V."/>
            <person name="Lopez P.J."/>
            <person name="Lucas S."/>
            <person name="Mangogna M."/>
            <person name="McGinnis K."/>
            <person name="Medlin L.K."/>
            <person name="Montsant A."/>
            <person name="Oudot-Le Secq M.P."/>
            <person name="Napoli C."/>
            <person name="Obornik M."/>
            <person name="Parker M.S."/>
            <person name="Petit J.L."/>
            <person name="Porcel B.M."/>
            <person name="Poulsen N."/>
            <person name="Robison M."/>
            <person name="Rychlewski L."/>
            <person name="Rynearson T.A."/>
            <person name="Schmutz J."/>
            <person name="Shapiro H."/>
            <person name="Siaut M."/>
            <person name="Stanley M."/>
            <person name="Sussman M.R."/>
            <person name="Taylor A.R."/>
            <person name="Vardi A."/>
            <person name="von Dassow P."/>
            <person name="Vyverman W."/>
            <person name="Willis A."/>
            <person name="Wyrwicz L.S."/>
            <person name="Rokhsar D.S."/>
            <person name="Weissenbach J."/>
            <person name="Armbrust E.V."/>
            <person name="Green B.R."/>
            <person name="Van de Peer Y."/>
            <person name="Grigoriev I.V."/>
        </authorList>
    </citation>
    <scope>NUCLEOTIDE SEQUENCE [LARGE SCALE GENOMIC DNA]</scope>
    <source>
        <strain evidence="10 11">CCMP1335</strain>
    </source>
</reference>
<accession>B8CDW8</accession>
<dbReference type="STRING" id="35128.B8CDW8"/>
<evidence type="ECO:0000256" key="4">
    <source>
        <dbReference type="ARBA" id="ARBA00022576"/>
    </source>
</evidence>
<dbReference type="EC" id="2.6.1.16" evidence="2"/>
<dbReference type="CDD" id="cd05009">
    <property type="entry name" value="SIS_GlmS_GlmD_2"/>
    <property type="match status" value="1"/>
</dbReference>
<dbReference type="EMBL" id="CM000651">
    <property type="protein sequence ID" value="EED88167.1"/>
    <property type="molecule type" value="Genomic_DNA"/>
</dbReference>
<keyword evidence="11" id="KW-1185">Reference proteome</keyword>
<organism evidence="10 11">
    <name type="scientific">Thalassiosira pseudonana</name>
    <name type="common">Marine diatom</name>
    <name type="synonym">Cyclotella nana</name>
    <dbReference type="NCBI Taxonomy" id="35128"/>
    <lineage>
        <taxon>Eukaryota</taxon>
        <taxon>Sar</taxon>
        <taxon>Stramenopiles</taxon>
        <taxon>Ochrophyta</taxon>
        <taxon>Bacillariophyta</taxon>
        <taxon>Coscinodiscophyceae</taxon>
        <taxon>Thalassiosirophycidae</taxon>
        <taxon>Thalassiosirales</taxon>
        <taxon>Thalassiosiraceae</taxon>
        <taxon>Thalassiosira</taxon>
    </lineage>
</organism>
<name>B8CDW8_THAPS</name>
<dbReference type="CDD" id="cd05008">
    <property type="entry name" value="SIS_GlmS_GlmD_1"/>
    <property type="match status" value="1"/>
</dbReference>
<dbReference type="InterPro" id="IPR047084">
    <property type="entry name" value="GFAT_N"/>
</dbReference>
<dbReference type="GeneID" id="7453116"/>
<evidence type="ECO:0000256" key="6">
    <source>
        <dbReference type="ARBA" id="ARBA00022737"/>
    </source>
</evidence>
<dbReference type="GO" id="GO:0006002">
    <property type="term" value="P:fructose 6-phosphate metabolic process"/>
    <property type="evidence" value="ECO:0000318"/>
    <property type="project" value="GO_Central"/>
</dbReference>
<dbReference type="InterPro" id="IPR017932">
    <property type="entry name" value="GATase_2_dom"/>
</dbReference>
<dbReference type="GO" id="GO:0097367">
    <property type="term" value="F:carbohydrate derivative binding"/>
    <property type="evidence" value="ECO:0007669"/>
    <property type="project" value="InterPro"/>
</dbReference>
<dbReference type="GO" id="GO:0006047">
    <property type="term" value="P:UDP-N-acetylglucosamine metabolic process"/>
    <property type="evidence" value="ECO:0000318"/>
    <property type="project" value="GO_Central"/>
</dbReference>
<dbReference type="HOGENOM" id="CLU_012520_7_0_1"/>
<evidence type="ECO:0000256" key="1">
    <source>
        <dbReference type="ARBA" id="ARBA00001031"/>
    </source>
</evidence>
<dbReference type="CDD" id="cd00714">
    <property type="entry name" value="GFAT"/>
    <property type="match status" value="1"/>
</dbReference>
<feature type="domain" description="SIS" evidence="9">
    <location>
        <begin position="373"/>
        <end position="516"/>
    </location>
</feature>
<dbReference type="SUPFAM" id="SSF53697">
    <property type="entry name" value="SIS domain"/>
    <property type="match status" value="1"/>
</dbReference>
<dbReference type="PANTHER" id="PTHR10937:SF0">
    <property type="entry name" value="GLUTAMINE--FRUCTOSE-6-PHOSPHATE TRANSAMINASE (ISOMERIZING)"/>
    <property type="match status" value="1"/>
</dbReference>
<gene>
    <name evidence="10" type="primary">GFA_2</name>
    <name evidence="10" type="ORF">THAPSDRAFT_10567</name>
</gene>
<feature type="domain" description="SIS" evidence="9">
    <location>
        <begin position="553"/>
        <end position="701"/>
    </location>
</feature>
<dbReference type="FunFam" id="3.60.20.10:FF:000006">
    <property type="entry name" value="Glutamine--fructose-6-phosphate aminotransferase [isomerizing]"/>
    <property type="match status" value="1"/>
</dbReference>
<evidence type="ECO:0000259" key="9">
    <source>
        <dbReference type="PROSITE" id="PS51464"/>
    </source>
</evidence>
<evidence type="ECO:0000256" key="5">
    <source>
        <dbReference type="ARBA" id="ARBA00022679"/>
    </source>
</evidence>
<evidence type="ECO:0000259" key="8">
    <source>
        <dbReference type="PROSITE" id="PS51278"/>
    </source>
</evidence>
<dbReference type="Pfam" id="PF13522">
    <property type="entry name" value="GATase_6"/>
    <property type="match status" value="1"/>
</dbReference>
<reference evidence="10 11" key="1">
    <citation type="journal article" date="2004" name="Science">
        <title>The genome of the diatom Thalassiosira pseudonana: ecology, evolution, and metabolism.</title>
        <authorList>
            <person name="Armbrust E.V."/>
            <person name="Berges J.A."/>
            <person name="Bowler C."/>
            <person name="Green B.R."/>
            <person name="Martinez D."/>
            <person name="Putnam N.H."/>
            <person name="Zhou S."/>
            <person name="Allen A.E."/>
            <person name="Apt K.E."/>
            <person name="Bechner M."/>
            <person name="Brzezinski M.A."/>
            <person name="Chaal B.K."/>
            <person name="Chiovitti A."/>
            <person name="Davis A.K."/>
            <person name="Demarest M.S."/>
            <person name="Detter J.C."/>
            <person name="Glavina T."/>
            <person name="Goodstein D."/>
            <person name="Hadi M.Z."/>
            <person name="Hellsten U."/>
            <person name="Hildebrand M."/>
            <person name="Jenkins B.D."/>
            <person name="Jurka J."/>
            <person name="Kapitonov V.V."/>
            <person name="Kroger N."/>
            <person name="Lau W.W."/>
            <person name="Lane T.W."/>
            <person name="Larimer F.W."/>
            <person name="Lippmeier J.C."/>
            <person name="Lucas S."/>
            <person name="Medina M."/>
            <person name="Montsant A."/>
            <person name="Obornik M."/>
            <person name="Parker M.S."/>
            <person name="Palenik B."/>
            <person name="Pazour G.J."/>
            <person name="Richardson P.M."/>
            <person name="Rynearson T.A."/>
            <person name="Saito M.A."/>
            <person name="Schwartz D.C."/>
            <person name="Thamatrakoln K."/>
            <person name="Valentin K."/>
            <person name="Vardi A."/>
            <person name="Wilkerson F.P."/>
            <person name="Rokhsar D.S."/>
        </authorList>
    </citation>
    <scope>NUCLEOTIDE SEQUENCE [LARGE SCALE GENOMIC DNA]</scope>
    <source>
        <strain evidence="10 11">CCMP1335</strain>
    </source>
</reference>
<dbReference type="NCBIfam" id="NF001484">
    <property type="entry name" value="PRK00331.1"/>
    <property type="match status" value="1"/>
</dbReference>
<dbReference type="eggNOG" id="KOG1268">
    <property type="taxonomic scope" value="Eukaryota"/>
</dbReference>
<dbReference type="GO" id="GO:0006487">
    <property type="term" value="P:protein N-linked glycosylation"/>
    <property type="evidence" value="ECO:0000318"/>
    <property type="project" value="GO_Central"/>
</dbReference>
<feature type="domain" description="Glutamine amidotransferase type-2" evidence="8">
    <location>
        <begin position="83"/>
        <end position="311"/>
    </location>
</feature>
<dbReference type="FunCoup" id="B8CDW8">
    <property type="interactions" value="115"/>
</dbReference>
<dbReference type="InterPro" id="IPR035490">
    <property type="entry name" value="GlmS/FrlB_SIS"/>
</dbReference>
<dbReference type="InterPro" id="IPR001347">
    <property type="entry name" value="SIS_dom"/>
</dbReference>
<dbReference type="RefSeq" id="XP_002294333.1">
    <property type="nucleotide sequence ID" value="XM_002294297.1"/>
</dbReference>
<dbReference type="OMA" id="HLWQTHP"/>
<keyword evidence="7" id="KW-0315">Glutamine amidotransferase</keyword>
<keyword evidence="6" id="KW-0677">Repeat</keyword>
<dbReference type="SUPFAM" id="SSF56235">
    <property type="entry name" value="N-terminal nucleophile aminohydrolases (Ntn hydrolases)"/>
    <property type="match status" value="1"/>
</dbReference>
<evidence type="ECO:0000256" key="3">
    <source>
        <dbReference type="ARBA" id="ARBA00016090"/>
    </source>
</evidence>
<dbReference type="Pfam" id="PF01380">
    <property type="entry name" value="SIS"/>
    <property type="match status" value="2"/>
</dbReference>
<dbReference type="AlphaFoldDB" id="B8CDW8"/>
<dbReference type="InterPro" id="IPR046348">
    <property type="entry name" value="SIS_dom_sf"/>
</dbReference>
<dbReference type="FunFam" id="3.40.50.10490:FF:000036">
    <property type="entry name" value="Glutamine-fructose-6-phosphate transaminase (Isomerizing), variant"/>
    <property type="match status" value="1"/>
</dbReference>
<dbReference type="PROSITE" id="PS51464">
    <property type="entry name" value="SIS"/>
    <property type="match status" value="2"/>
</dbReference>
<proteinExistence type="predicted"/>
<dbReference type="GO" id="GO:0004360">
    <property type="term" value="F:glutamine-fructose-6-phosphate transaminase (isomerizing) activity"/>
    <property type="evidence" value="ECO:0000318"/>
    <property type="project" value="GO_Central"/>
</dbReference>
<evidence type="ECO:0000256" key="7">
    <source>
        <dbReference type="ARBA" id="ARBA00022962"/>
    </source>
</evidence>